<feature type="transmembrane region" description="Helical" evidence="1">
    <location>
        <begin position="97"/>
        <end position="121"/>
    </location>
</feature>
<feature type="non-terminal residue" evidence="2">
    <location>
        <position position="1"/>
    </location>
</feature>
<dbReference type="OrthoDB" id="3243429at2759"/>
<dbReference type="STRING" id="1051891.A0A0C3Q383"/>
<name>A0A0C3Q383_9AGAM</name>
<reference evidence="3" key="2">
    <citation type="submission" date="2015-01" db="EMBL/GenBank/DDBJ databases">
        <title>Evolutionary Origins and Diversification of the Mycorrhizal Mutualists.</title>
        <authorList>
            <consortium name="DOE Joint Genome Institute"/>
            <consortium name="Mycorrhizal Genomics Consortium"/>
            <person name="Kohler A."/>
            <person name="Kuo A."/>
            <person name="Nagy L.G."/>
            <person name="Floudas D."/>
            <person name="Copeland A."/>
            <person name="Barry K.W."/>
            <person name="Cichocki N."/>
            <person name="Veneault-Fourrey C."/>
            <person name="LaButti K."/>
            <person name="Lindquist E.A."/>
            <person name="Lipzen A."/>
            <person name="Lundell T."/>
            <person name="Morin E."/>
            <person name="Murat C."/>
            <person name="Riley R."/>
            <person name="Ohm R."/>
            <person name="Sun H."/>
            <person name="Tunlid A."/>
            <person name="Henrissat B."/>
            <person name="Grigoriev I.V."/>
            <person name="Hibbett D.S."/>
            <person name="Martin F."/>
        </authorList>
    </citation>
    <scope>NUCLEOTIDE SEQUENCE [LARGE SCALE GENOMIC DNA]</scope>
    <source>
        <strain evidence="3">MUT 4182</strain>
    </source>
</reference>
<dbReference type="AlphaFoldDB" id="A0A0C3Q383"/>
<keyword evidence="1" id="KW-0812">Transmembrane</keyword>
<gene>
    <name evidence="2" type="ORF">M407DRAFT_78458</name>
</gene>
<evidence type="ECO:0000313" key="2">
    <source>
        <dbReference type="EMBL" id="KIO23115.1"/>
    </source>
</evidence>
<evidence type="ECO:0000256" key="1">
    <source>
        <dbReference type="SAM" id="Phobius"/>
    </source>
</evidence>
<dbReference type="Proteomes" id="UP000054248">
    <property type="component" value="Unassembled WGS sequence"/>
</dbReference>
<dbReference type="EMBL" id="KN823092">
    <property type="protein sequence ID" value="KIO23115.1"/>
    <property type="molecule type" value="Genomic_DNA"/>
</dbReference>
<evidence type="ECO:0000313" key="3">
    <source>
        <dbReference type="Proteomes" id="UP000054248"/>
    </source>
</evidence>
<accession>A0A0C3Q383</accession>
<protein>
    <submittedName>
        <fullName evidence="2">Uncharacterized protein</fullName>
    </submittedName>
</protein>
<sequence length="126" mass="14823">NASLSSALKEKTPYEALYGTKLDLSMLRIFGCRMYVHVQKEKREDAKWHTERCIYLGFKDGYVALNCASPLHLYRIRSIEFGIQYYSHDLSCLFYDVYVVVLLFVASLHLLYHCLSCLLYINRMYT</sequence>
<keyword evidence="3" id="KW-1185">Reference proteome</keyword>
<proteinExistence type="predicted"/>
<keyword evidence="1" id="KW-0472">Membrane</keyword>
<reference evidence="2 3" key="1">
    <citation type="submission" date="2014-04" db="EMBL/GenBank/DDBJ databases">
        <authorList>
            <consortium name="DOE Joint Genome Institute"/>
            <person name="Kuo A."/>
            <person name="Girlanda M."/>
            <person name="Perotto S."/>
            <person name="Kohler A."/>
            <person name="Nagy L.G."/>
            <person name="Floudas D."/>
            <person name="Copeland A."/>
            <person name="Barry K.W."/>
            <person name="Cichocki N."/>
            <person name="Veneault-Fourrey C."/>
            <person name="LaButti K."/>
            <person name="Lindquist E.A."/>
            <person name="Lipzen A."/>
            <person name="Lundell T."/>
            <person name="Morin E."/>
            <person name="Murat C."/>
            <person name="Sun H."/>
            <person name="Tunlid A."/>
            <person name="Henrissat B."/>
            <person name="Grigoriev I.V."/>
            <person name="Hibbett D.S."/>
            <person name="Martin F."/>
            <person name="Nordberg H.P."/>
            <person name="Cantor M.N."/>
            <person name="Hua S.X."/>
        </authorList>
    </citation>
    <scope>NUCLEOTIDE SEQUENCE [LARGE SCALE GENOMIC DNA]</scope>
    <source>
        <strain evidence="2 3">MUT 4182</strain>
    </source>
</reference>
<organism evidence="2 3">
    <name type="scientific">Tulasnella calospora MUT 4182</name>
    <dbReference type="NCBI Taxonomy" id="1051891"/>
    <lineage>
        <taxon>Eukaryota</taxon>
        <taxon>Fungi</taxon>
        <taxon>Dikarya</taxon>
        <taxon>Basidiomycota</taxon>
        <taxon>Agaricomycotina</taxon>
        <taxon>Agaricomycetes</taxon>
        <taxon>Cantharellales</taxon>
        <taxon>Tulasnellaceae</taxon>
        <taxon>Tulasnella</taxon>
    </lineage>
</organism>
<keyword evidence="1" id="KW-1133">Transmembrane helix</keyword>
<dbReference type="HOGENOM" id="CLU_1987030_0_0_1"/>